<comment type="subcellular location">
    <subcellularLocation>
        <location evidence="1">Cell membrane</location>
        <topology evidence="1">Peripheral membrane protein</topology>
    </subcellularLocation>
</comment>
<dbReference type="InterPro" id="IPR003593">
    <property type="entry name" value="AAA+_ATPase"/>
</dbReference>
<evidence type="ECO:0000256" key="2">
    <source>
        <dbReference type="ARBA" id="ARBA00022448"/>
    </source>
</evidence>
<dbReference type="GO" id="GO:0016887">
    <property type="term" value="F:ATP hydrolysis activity"/>
    <property type="evidence" value="ECO:0007669"/>
    <property type="project" value="InterPro"/>
</dbReference>
<keyword evidence="2" id="KW-0813">Transport</keyword>
<evidence type="ECO:0000256" key="5">
    <source>
        <dbReference type="ARBA" id="ARBA00022741"/>
    </source>
</evidence>
<dbReference type="InterPro" id="IPR051535">
    <property type="entry name" value="Siderophore_ABC-ATPase"/>
</dbReference>
<dbReference type="SMART" id="SM00382">
    <property type="entry name" value="AAA"/>
    <property type="match status" value="1"/>
</dbReference>
<dbReference type="InterPro" id="IPR038729">
    <property type="entry name" value="Rad50/SbcC_AAA"/>
</dbReference>
<evidence type="ECO:0000256" key="6">
    <source>
        <dbReference type="ARBA" id="ARBA00022840"/>
    </source>
</evidence>
<dbReference type="GO" id="GO:0005886">
    <property type="term" value="C:plasma membrane"/>
    <property type="evidence" value="ECO:0007669"/>
    <property type="project" value="UniProtKB-SubCell"/>
</dbReference>
<gene>
    <name evidence="11" type="ORF">LUCI_2377</name>
</gene>
<keyword evidence="4" id="KW-0410">Iron transport</keyword>
<dbReference type="Pfam" id="PF13476">
    <property type="entry name" value="AAA_23"/>
    <property type="match status" value="1"/>
</dbReference>
<accession>A0A498RAH9</accession>
<evidence type="ECO:0000256" key="8">
    <source>
        <dbReference type="ARBA" id="ARBA00023065"/>
    </source>
</evidence>
<evidence type="ECO:0000313" key="11">
    <source>
        <dbReference type="EMBL" id="VBB07133.1"/>
    </source>
</evidence>
<dbReference type="GO" id="GO:0005524">
    <property type="term" value="F:ATP binding"/>
    <property type="evidence" value="ECO:0007669"/>
    <property type="project" value="UniProtKB-KW"/>
</dbReference>
<protein>
    <submittedName>
        <fullName evidence="11">Atpase aaa-type core</fullName>
    </submittedName>
</protein>
<keyword evidence="3" id="KW-1003">Cell membrane</keyword>
<evidence type="ECO:0000256" key="1">
    <source>
        <dbReference type="ARBA" id="ARBA00004202"/>
    </source>
</evidence>
<dbReference type="GO" id="GO:0006826">
    <property type="term" value="P:iron ion transport"/>
    <property type="evidence" value="ECO:0007669"/>
    <property type="project" value="UniProtKB-KW"/>
</dbReference>
<evidence type="ECO:0000313" key="12">
    <source>
        <dbReference type="Proteomes" id="UP000277811"/>
    </source>
</evidence>
<dbReference type="RefSeq" id="WP_207857546.1">
    <property type="nucleotide sequence ID" value="NZ_UPPP01000072.1"/>
</dbReference>
<dbReference type="Pfam" id="PF13304">
    <property type="entry name" value="AAA_21"/>
    <property type="match status" value="1"/>
</dbReference>
<dbReference type="AlphaFoldDB" id="A0A498RAH9"/>
<keyword evidence="6" id="KW-0067">ATP-binding</keyword>
<dbReference type="InterPro" id="IPR003439">
    <property type="entry name" value="ABC_transporter-like_ATP-bd"/>
</dbReference>
<evidence type="ECO:0000256" key="9">
    <source>
        <dbReference type="ARBA" id="ARBA00023136"/>
    </source>
</evidence>
<dbReference type="SUPFAM" id="SSF52540">
    <property type="entry name" value="P-loop containing nucleoside triphosphate hydrolases"/>
    <property type="match status" value="1"/>
</dbReference>
<evidence type="ECO:0000256" key="4">
    <source>
        <dbReference type="ARBA" id="ARBA00022496"/>
    </source>
</evidence>
<sequence length="247" mass="28054">MAEISSLTQNHYVFEVSLKRNDIPSYKEYPFSLPAISNLHEIKLHPKVTFFIGENGAGKSTLVEAIAIAFGFNPEGGSKHFSFSTRESHSELYKYIVLRKGVKRPRDSYFLRAESFYNVATNIEDLGVGAVYGERSLHAQSHGESFMSLFLNRFLGKGFYILDEPEAALSPMRQLSLISRLHELVSNNSQFIIATHSPLLLAYPDSYIYNIDDNGIKKVSYEQTDHFMITKSFVNNYKGMLNELTKD</sequence>
<organism evidence="11 12">
    <name type="scientific">Lucifera butyrica</name>
    <dbReference type="NCBI Taxonomy" id="1351585"/>
    <lineage>
        <taxon>Bacteria</taxon>
        <taxon>Bacillati</taxon>
        <taxon>Bacillota</taxon>
        <taxon>Negativicutes</taxon>
        <taxon>Veillonellales</taxon>
        <taxon>Veillonellaceae</taxon>
        <taxon>Lucifera</taxon>
    </lineage>
</organism>
<dbReference type="PANTHER" id="PTHR42771:SF2">
    <property type="entry name" value="IRON(3+)-HYDROXAMATE IMPORT ATP-BINDING PROTEIN FHUC"/>
    <property type="match status" value="1"/>
</dbReference>
<keyword evidence="8" id="KW-0406">Ion transport</keyword>
<evidence type="ECO:0000256" key="7">
    <source>
        <dbReference type="ARBA" id="ARBA00023004"/>
    </source>
</evidence>
<name>A0A498RAH9_9FIRM</name>
<proteinExistence type="predicted"/>
<dbReference type="InterPro" id="IPR003959">
    <property type="entry name" value="ATPase_AAA_core"/>
</dbReference>
<reference evidence="11 12" key="1">
    <citation type="submission" date="2018-06" db="EMBL/GenBank/DDBJ databases">
        <authorList>
            <person name="Strepis N."/>
        </authorList>
    </citation>
    <scope>NUCLEOTIDE SEQUENCE [LARGE SCALE GENOMIC DNA]</scope>
    <source>
        <strain evidence="11">LUCI</strain>
    </source>
</reference>
<dbReference type="PANTHER" id="PTHR42771">
    <property type="entry name" value="IRON(3+)-HYDROXAMATE IMPORT ATP-BINDING PROTEIN FHUC"/>
    <property type="match status" value="1"/>
</dbReference>
<dbReference type="GO" id="GO:0006302">
    <property type="term" value="P:double-strand break repair"/>
    <property type="evidence" value="ECO:0007669"/>
    <property type="project" value="InterPro"/>
</dbReference>
<keyword evidence="12" id="KW-1185">Reference proteome</keyword>
<keyword evidence="5" id="KW-0547">Nucleotide-binding</keyword>
<keyword evidence="9" id="KW-0472">Membrane</keyword>
<keyword evidence="7" id="KW-0408">Iron</keyword>
<dbReference type="InterPro" id="IPR027417">
    <property type="entry name" value="P-loop_NTPase"/>
</dbReference>
<dbReference type="Proteomes" id="UP000277811">
    <property type="component" value="Unassembled WGS sequence"/>
</dbReference>
<evidence type="ECO:0000259" key="10">
    <source>
        <dbReference type="PROSITE" id="PS50893"/>
    </source>
</evidence>
<feature type="domain" description="ABC transporter" evidence="10">
    <location>
        <begin position="18"/>
        <end position="238"/>
    </location>
</feature>
<evidence type="ECO:0000256" key="3">
    <source>
        <dbReference type="ARBA" id="ARBA00022475"/>
    </source>
</evidence>
<dbReference type="EMBL" id="UPPP01000072">
    <property type="protein sequence ID" value="VBB07133.1"/>
    <property type="molecule type" value="Genomic_DNA"/>
</dbReference>
<dbReference type="PROSITE" id="PS50893">
    <property type="entry name" value="ABC_TRANSPORTER_2"/>
    <property type="match status" value="1"/>
</dbReference>
<dbReference type="Gene3D" id="3.40.50.300">
    <property type="entry name" value="P-loop containing nucleotide triphosphate hydrolases"/>
    <property type="match status" value="2"/>
</dbReference>